<dbReference type="EMBL" id="JARBHB010000014">
    <property type="protein sequence ID" value="KAJ8868564.1"/>
    <property type="molecule type" value="Genomic_DNA"/>
</dbReference>
<comment type="caution">
    <text evidence="2">The sequence shown here is derived from an EMBL/GenBank/DDBJ whole genome shotgun (WGS) entry which is preliminary data.</text>
</comment>
<dbReference type="InterPro" id="IPR032350">
    <property type="entry name" value="Nbr1_FW"/>
</dbReference>
<protein>
    <recommendedName>
        <fullName evidence="1">Nbr1 FW domain-containing protein</fullName>
    </recommendedName>
</protein>
<dbReference type="InterPro" id="IPR013783">
    <property type="entry name" value="Ig-like_fold"/>
</dbReference>
<dbReference type="Pfam" id="PF16158">
    <property type="entry name" value="N_BRCA1_IG"/>
    <property type="match status" value="1"/>
</dbReference>
<evidence type="ECO:0000313" key="3">
    <source>
        <dbReference type="Proteomes" id="UP001159363"/>
    </source>
</evidence>
<feature type="domain" description="Nbr1 FW" evidence="1">
    <location>
        <begin position="4"/>
        <end position="80"/>
    </location>
</feature>
<evidence type="ECO:0000313" key="2">
    <source>
        <dbReference type="EMBL" id="KAJ8868564.1"/>
    </source>
</evidence>
<dbReference type="CDD" id="cd14947">
    <property type="entry name" value="NBR1_like"/>
    <property type="match status" value="1"/>
</dbReference>
<dbReference type="PANTHER" id="PTHR20930:SF0">
    <property type="entry name" value="PROTEIN ILRUN"/>
    <property type="match status" value="1"/>
</dbReference>
<proteinExistence type="predicted"/>
<dbReference type="Gene3D" id="2.60.40.10">
    <property type="entry name" value="Immunoglobulins"/>
    <property type="match status" value="1"/>
</dbReference>
<evidence type="ECO:0000259" key="1">
    <source>
        <dbReference type="Pfam" id="PF16158"/>
    </source>
</evidence>
<accession>A0ABQ9G803</accession>
<keyword evidence="3" id="KW-1185">Reference proteome</keyword>
<organism evidence="2 3">
    <name type="scientific">Dryococelus australis</name>
    <dbReference type="NCBI Taxonomy" id="614101"/>
    <lineage>
        <taxon>Eukaryota</taxon>
        <taxon>Metazoa</taxon>
        <taxon>Ecdysozoa</taxon>
        <taxon>Arthropoda</taxon>
        <taxon>Hexapoda</taxon>
        <taxon>Insecta</taxon>
        <taxon>Pterygota</taxon>
        <taxon>Neoptera</taxon>
        <taxon>Polyneoptera</taxon>
        <taxon>Phasmatodea</taxon>
        <taxon>Verophasmatodea</taxon>
        <taxon>Anareolatae</taxon>
        <taxon>Phasmatidae</taxon>
        <taxon>Eurycanthinae</taxon>
        <taxon>Dryococelus</taxon>
    </lineage>
</organism>
<dbReference type="PANTHER" id="PTHR20930">
    <property type="entry name" value="OVARIAN CARCINOMA ANTIGEN CA125-RELATED"/>
    <property type="match status" value="1"/>
</dbReference>
<name>A0ABQ9G803_9NEOP</name>
<gene>
    <name evidence="2" type="ORF">PR048_030102</name>
</gene>
<dbReference type="Proteomes" id="UP001159363">
    <property type="component" value="Chromosome 13"/>
</dbReference>
<reference evidence="2 3" key="1">
    <citation type="submission" date="2023-02" db="EMBL/GenBank/DDBJ databases">
        <title>LHISI_Scaffold_Assembly.</title>
        <authorList>
            <person name="Stuart O.P."/>
            <person name="Cleave R."/>
            <person name="Magrath M.J.L."/>
            <person name="Mikheyev A.S."/>
        </authorList>
    </citation>
    <scope>NUCLEOTIDE SEQUENCE [LARGE SCALE GENOMIC DNA]</scope>
    <source>
        <strain evidence="2">Daus_M_001</strain>
        <tissue evidence="2">Leg muscle</tissue>
    </source>
</reference>
<sequence length="81" mass="9016">MCGRFTKTWRVQNTGDEVWPHGCCLRFSGGDQMCSVDRVPILPVGPGCTTDLSLEMISPEHPGMYESKWRMLTPTGCYFGG</sequence>